<evidence type="ECO:0000313" key="4">
    <source>
        <dbReference type="Proteomes" id="UP000579281"/>
    </source>
</evidence>
<dbReference type="InterPro" id="IPR050090">
    <property type="entry name" value="Tyrosine_recombinase_XerCD"/>
</dbReference>
<dbReference type="PANTHER" id="PTHR30349">
    <property type="entry name" value="PHAGE INTEGRASE-RELATED"/>
    <property type="match status" value="1"/>
</dbReference>
<dbReference type="AlphaFoldDB" id="A0A841KTC8"/>
<keyword evidence="4" id="KW-1185">Reference proteome</keyword>
<keyword evidence="1" id="KW-0233">DNA recombination</keyword>
<protein>
    <submittedName>
        <fullName evidence="3">Integrase</fullName>
    </submittedName>
</protein>
<sequence>MKTVQPIRDKDKIETMKNELLKLGYKNYLLFVVGINTGLRISDILNLRVYHVRNRTHITIKEKKTGKEKRFLINHQLRKDFEKYIFNMQDIEYIFQSRKGQNRPISRVQAYRILNKASDIVGLDEVGTHTLRKTFGYWHYQIYKDVAILQEIFNHSSPSVTLRYIGINQDIKDKTIEDFYL</sequence>
<dbReference type="GO" id="GO:0015074">
    <property type="term" value="P:DNA integration"/>
    <property type="evidence" value="ECO:0007669"/>
    <property type="project" value="InterPro"/>
</dbReference>
<organism evidence="3 4">
    <name type="scientific">Anaerosolibacter carboniphilus</name>
    <dbReference type="NCBI Taxonomy" id="1417629"/>
    <lineage>
        <taxon>Bacteria</taxon>
        <taxon>Bacillati</taxon>
        <taxon>Bacillota</taxon>
        <taxon>Clostridia</taxon>
        <taxon>Peptostreptococcales</taxon>
        <taxon>Thermotaleaceae</taxon>
        <taxon>Anaerosolibacter</taxon>
    </lineage>
</organism>
<dbReference type="Gene3D" id="1.10.443.10">
    <property type="entry name" value="Intergrase catalytic core"/>
    <property type="match status" value="1"/>
</dbReference>
<dbReference type="GO" id="GO:0006310">
    <property type="term" value="P:DNA recombination"/>
    <property type="evidence" value="ECO:0007669"/>
    <property type="project" value="UniProtKB-KW"/>
</dbReference>
<accession>A0A841KTC8</accession>
<dbReference type="SUPFAM" id="SSF56349">
    <property type="entry name" value="DNA breaking-rejoining enzymes"/>
    <property type="match status" value="1"/>
</dbReference>
<dbReference type="InterPro" id="IPR002104">
    <property type="entry name" value="Integrase_catalytic"/>
</dbReference>
<comment type="caution">
    <text evidence="3">The sequence shown here is derived from an EMBL/GenBank/DDBJ whole genome shotgun (WGS) entry which is preliminary data.</text>
</comment>
<dbReference type="RefSeq" id="WP_184311162.1">
    <property type="nucleotide sequence ID" value="NZ_JACHEN010000016.1"/>
</dbReference>
<dbReference type="EMBL" id="JACHEN010000016">
    <property type="protein sequence ID" value="MBB6216643.1"/>
    <property type="molecule type" value="Genomic_DNA"/>
</dbReference>
<dbReference type="Proteomes" id="UP000579281">
    <property type="component" value="Unassembled WGS sequence"/>
</dbReference>
<gene>
    <name evidence="3" type="ORF">HNQ80_002747</name>
</gene>
<dbReference type="InterPro" id="IPR011010">
    <property type="entry name" value="DNA_brk_join_enz"/>
</dbReference>
<evidence type="ECO:0000313" key="3">
    <source>
        <dbReference type="EMBL" id="MBB6216643.1"/>
    </source>
</evidence>
<dbReference type="CDD" id="cd01192">
    <property type="entry name" value="INT_C_like_3"/>
    <property type="match status" value="1"/>
</dbReference>
<reference evidence="3 4" key="1">
    <citation type="submission" date="2020-08" db="EMBL/GenBank/DDBJ databases">
        <title>Genomic Encyclopedia of Type Strains, Phase IV (KMG-IV): sequencing the most valuable type-strain genomes for metagenomic binning, comparative biology and taxonomic classification.</title>
        <authorList>
            <person name="Goeker M."/>
        </authorList>
    </citation>
    <scope>NUCLEOTIDE SEQUENCE [LARGE SCALE GENOMIC DNA]</scope>
    <source>
        <strain evidence="3 4">DSM 103526</strain>
    </source>
</reference>
<evidence type="ECO:0000259" key="2">
    <source>
        <dbReference type="PROSITE" id="PS51898"/>
    </source>
</evidence>
<dbReference type="GO" id="GO:0003677">
    <property type="term" value="F:DNA binding"/>
    <property type="evidence" value="ECO:0007669"/>
    <property type="project" value="InterPro"/>
</dbReference>
<dbReference type="PROSITE" id="PS51898">
    <property type="entry name" value="TYR_RECOMBINASE"/>
    <property type="match status" value="1"/>
</dbReference>
<dbReference type="InterPro" id="IPR013762">
    <property type="entry name" value="Integrase-like_cat_sf"/>
</dbReference>
<feature type="domain" description="Tyr recombinase" evidence="2">
    <location>
        <begin position="3"/>
        <end position="177"/>
    </location>
</feature>
<dbReference type="PANTHER" id="PTHR30349:SF82">
    <property type="entry name" value="INTEGRASE_RECOMBINASE YOEC-RELATED"/>
    <property type="match status" value="1"/>
</dbReference>
<name>A0A841KTC8_9FIRM</name>
<proteinExistence type="predicted"/>
<dbReference type="Pfam" id="PF00589">
    <property type="entry name" value="Phage_integrase"/>
    <property type="match status" value="1"/>
</dbReference>
<evidence type="ECO:0000256" key="1">
    <source>
        <dbReference type="ARBA" id="ARBA00023172"/>
    </source>
</evidence>